<sequence length="96" mass="10618">MASAYVLANVEVTDPQQYEQYKKLSTIAMQVHGAEVCVRGGAVHVLEGDWSPKRVVLLKFPSVEKARAFYDSTEYEAAKQAREGAAVMRMVLIEGV</sequence>
<dbReference type="RefSeq" id="WP_169420625.1">
    <property type="nucleotide sequence ID" value="NZ_JABBFX010000002.1"/>
</dbReference>
<dbReference type="SUPFAM" id="SSF54909">
    <property type="entry name" value="Dimeric alpha+beta barrel"/>
    <property type="match status" value="1"/>
</dbReference>
<dbReference type="AlphaFoldDB" id="A0A848H791"/>
<comment type="caution">
    <text evidence="2">The sequence shown here is derived from an EMBL/GenBank/DDBJ whole genome shotgun (WGS) entry which is preliminary data.</text>
</comment>
<protein>
    <submittedName>
        <fullName evidence="2">DUF1330 domain-containing protein</fullName>
    </submittedName>
</protein>
<dbReference type="EMBL" id="JABBFX010000002">
    <property type="protein sequence ID" value="NML46357.1"/>
    <property type="molecule type" value="Genomic_DNA"/>
</dbReference>
<proteinExistence type="predicted"/>
<evidence type="ECO:0000259" key="1">
    <source>
        <dbReference type="Pfam" id="PF07045"/>
    </source>
</evidence>
<organism evidence="2 3">
    <name type="scientific">Ramlibacter agri</name>
    <dbReference type="NCBI Taxonomy" id="2728837"/>
    <lineage>
        <taxon>Bacteria</taxon>
        <taxon>Pseudomonadati</taxon>
        <taxon>Pseudomonadota</taxon>
        <taxon>Betaproteobacteria</taxon>
        <taxon>Burkholderiales</taxon>
        <taxon>Comamonadaceae</taxon>
        <taxon>Ramlibacter</taxon>
    </lineage>
</organism>
<reference evidence="2 3" key="1">
    <citation type="submission" date="2020-04" db="EMBL/GenBank/DDBJ databases">
        <title>Ramlibacter sp. G-1-2-2 isolated from soil.</title>
        <authorList>
            <person name="Dahal R.H."/>
        </authorList>
    </citation>
    <scope>NUCLEOTIDE SEQUENCE [LARGE SCALE GENOMIC DNA]</scope>
    <source>
        <strain evidence="2 3">G-1-2-2</strain>
    </source>
</reference>
<feature type="domain" description="DUF1330" evidence="1">
    <location>
        <begin position="3"/>
        <end position="96"/>
    </location>
</feature>
<accession>A0A848H791</accession>
<dbReference type="InterPro" id="IPR010753">
    <property type="entry name" value="DUF1330"/>
</dbReference>
<dbReference type="InterPro" id="IPR011008">
    <property type="entry name" value="Dimeric_a/b-barrel"/>
</dbReference>
<evidence type="ECO:0000313" key="3">
    <source>
        <dbReference type="Proteomes" id="UP000541185"/>
    </source>
</evidence>
<dbReference type="Gene3D" id="3.30.70.100">
    <property type="match status" value="1"/>
</dbReference>
<dbReference type="Pfam" id="PF07045">
    <property type="entry name" value="DUF1330"/>
    <property type="match status" value="1"/>
</dbReference>
<dbReference type="PANTHER" id="PTHR41521:SF4">
    <property type="entry name" value="BLR0684 PROTEIN"/>
    <property type="match status" value="1"/>
</dbReference>
<keyword evidence="3" id="KW-1185">Reference proteome</keyword>
<name>A0A848H791_9BURK</name>
<evidence type="ECO:0000313" key="2">
    <source>
        <dbReference type="EMBL" id="NML46357.1"/>
    </source>
</evidence>
<dbReference type="Proteomes" id="UP000541185">
    <property type="component" value="Unassembled WGS sequence"/>
</dbReference>
<dbReference type="PANTHER" id="PTHR41521">
    <property type="match status" value="1"/>
</dbReference>
<gene>
    <name evidence="2" type="ORF">HHL11_21590</name>
</gene>